<dbReference type="InterPro" id="IPR029063">
    <property type="entry name" value="SAM-dependent_MTases_sf"/>
</dbReference>
<dbReference type="Proteomes" id="UP000295756">
    <property type="component" value="Chromosome"/>
</dbReference>
<dbReference type="RefSeq" id="WP_013103872.1">
    <property type="nucleotide sequence ID" value="NZ_CP037939.1"/>
</dbReference>
<dbReference type="EMBL" id="CP037939">
    <property type="protein sequence ID" value="QBR47862.1"/>
    <property type="molecule type" value="Genomic_DNA"/>
</dbReference>
<keyword evidence="1" id="KW-0808">Transferase</keyword>
<keyword evidence="1" id="KW-0489">Methyltransferase</keyword>
<dbReference type="GO" id="GO:0008168">
    <property type="term" value="F:methyltransferase activity"/>
    <property type="evidence" value="ECO:0007669"/>
    <property type="project" value="UniProtKB-KW"/>
</dbReference>
<evidence type="ECO:0000313" key="2">
    <source>
        <dbReference type="Proteomes" id="UP000295756"/>
    </source>
</evidence>
<accession>A0ABX5SKE8</accession>
<keyword evidence="2" id="KW-1185">Reference proteome</keyword>
<evidence type="ECO:0000313" key="1">
    <source>
        <dbReference type="EMBL" id="QBR47862.1"/>
    </source>
</evidence>
<sequence>MMRNNLRAYAEQFPEQLWIQQKLIIASDTLQALKRHELPVKPLPRLSFSESQIRHTPRLMPVDDLLSGFRQELITTFGIWHLPNKLWLNDLHQFIAGRRVLEVMAGNGILASGLRDLGDDVVATDTFAWENQDIQTPDPWTQVTQMSGLQAVETLSFEVVIMSWAPDTNISDVDILAALRQQHFTGDFIVIGEKNRATNSTQFWQMADLSAPLSLNKHHQPFDFIHDQVFIVK</sequence>
<organism evidence="1 2">
    <name type="scientific">Leuconostoc kimchii</name>
    <dbReference type="NCBI Taxonomy" id="136609"/>
    <lineage>
        <taxon>Bacteria</taxon>
        <taxon>Bacillati</taxon>
        <taxon>Bacillota</taxon>
        <taxon>Bacilli</taxon>
        <taxon>Lactobacillales</taxon>
        <taxon>Lactobacillaceae</taxon>
        <taxon>Leuconostoc</taxon>
    </lineage>
</organism>
<dbReference type="SUPFAM" id="SSF53335">
    <property type="entry name" value="S-adenosyl-L-methionine-dependent methyltransferases"/>
    <property type="match status" value="1"/>
</dbReference>
<name>A0ABX5SKE8_9LACO</name>
<proteinExistence type="predicted"/>
<protein>
    <submittedName>
        <fullName evidence="1">SAM-dependent methyltransferase</fullName>
    </submittedName>
</protein>
<reference evidence="1 2" key="1">
    <citation type="submission" date="2019-03" db="EMBL/GenBank/DDBJ databases">
        <title>Complete Genome Sequence of Leuconostoc kimchii strain NKJ218 Isolated from Homemade Kimchi.</title>
        <authorList>
            <person name="Jung J.Y."/>
            <person name="Jin H.M."/>
            <person name="Jung J.-W."/>
            <person name="Lee S.-Y."/>
            <person name="Ryu B.-G."/>
            <person name="Han S.-S."/>
            <person name="Kang H.K."/>
            <person name="Choi H.W."/>
            <person name="Chung E.J."/>
            <person name="Choi K.-M."/>
        </authorList>
    </citation>
    <scope>NUCLEOTIDE SEQUENCE [LARGE SCALE GENOMIC DNA]</scope>
    <source>
        <strain evidence="1 2">NKJ218</strain>
    </source>
</reference>
<dbReference type="GO" id="GO:0032259">
    <property type="term" value="P:methylation"/>
    <property type="evidence" value="ECO:0007669"/>
    <property type="project" value="UniProtKB-KW"/>
</dbReference>
<gene>
    <name evidence="1" type="ORF">EW139_06880</name>
</gene>